<name>A0A3E5EBJ4_9BACT</name>
<sequence>MKIHNHILTLLAAMVMFLVASCSPEDFGFGKKTYSPEDLVEGKAYTVTVEGNVLKLESKISDATPLWVTPIGRSQEQSLSVELPFAGEYEVAFGVETPGGIVYGDPYKITLAQNDFSLLSDNKWFYLADKNYKTGDPLPSSETLAKGISKKWYPCDASYGVGQCSGPVMYVSPFDPDGDGKGYTADDEANAVYKDIVFGTGNWKPNWDPGFQSWLVPEDDPYMDSYMTFSMDAQNGCVATMYRGESGAKGASTGSNMVGKFNMNLNDKTKPLITFTDCYSMHNTGFDEVCSNYTQDIQIVELTPYVLQLVTKRTNSEGNWYICWNFVSEDVIKTHGECIPKSEQGLIEKVKPQLPTFENIHTDLFTADINGDKYVGSKMTFNLDSENPYDFKWWNGSPDVKAWENVIGGKYNTTWAPALDDKALDGFELTISKKSDGGYAFECGDVDGDVEITENTLTFSKEITVFAVSSDKRTIDLKGKKFYILGNSADDQSLTIGIPESKDENGMVNSYLVANLAYKKIATGPVGPTKVAFDNSLIHEEGYSWKENGCLRIGFHHYGETGKGLFKDVKSVKLKKNQTITVTFKVKGGVTWSKTPKCALIDNNIKETWEPGCFDLDDAVAVDTNGGETTVSLTNNTGSTQTFTSTCLDLSIQLDGYGEYGGDYGNIDIEIVSVTIQ</sequence>
<dbReference type="Proteomes" id="UP000283872">
    <property type="component" value="Unassembled WGS sequence"/>
</dbReference>
<protein>
    <recommendedName>
        <fullName evidence="4">BACON domain-containing protein</fullName>
    </recommendedName>
</protein>
<dbReference type="PROSITE" id="PS51257">
    <property type="entry name" value="PROKAR_LIPOPROTEIN"/>
    <property type="match status" value="1"/>
</dbReference>
<feature type="signal peptide" evidence="1">
    <location>
        <begin position="1"/>
        <end position="20"/>
    </location>
</feature>
<feature type="chain" id="PRO_5043182944" description="BACON domain-containing protein" evidence="1">
    <location>
        <begin position="21"/>
        <end position="677"/>
    </location>
</feature>
<evidence type="ECO:0008006" key="4">
    <source>
        <dbReference type="Google" id="ProtNLM"/>
    </source>
</evidence>
<gene>
    <name evidence="2" type="ORF">DWY11_03080</name>
</gene>
<evidence type="ECO:0000313" key="3">
    <source>
        <dbReference type="Proteomes" id="UP000283872"/>
    </source>
</evidence>
<keyword evidence="1" id="KW-0732">Signal</keyword>
<dbReference type="EMBL" id="QRVA01000004">
    <property type="protein sequence ID" value="RGS18322.1"/>
    <property type="molecule type" value="Genomic_DNA"/>
</dbReference>
<dbReference type="AlphaFoldDB" id="A0A3E5EBJ4"/>
<dbReference type="RefSeq" id="WP_117586124.1">
    <property type="nucleotide sequence ID" value="NZ_QRVA01000004.1"/>
</dbReference>
<comment type="caution">
    <text evidence="2">The sequence shown here is derived from an EMBL/GenBank/DDBJ whole genome shotgun (WGS) entry which is preliminary data.</text>
</comment>
<evidence type="ECO:0000256" key="1">
    <source>
        <dbReference type="SAM" id="SignalP"/>
    </source>
</evidence>
<evidence type="ECO:0000313" key="2">
    <source>
        <dbReference type="EMBL" id="RGS18322.1"/>
    </source>
</evidence>
<accession>A0A3E5EBJ4</accession>
<organism evidence="2 3">
    <name type="scientific">Segatella copri</name>
    <dbReference type="NCBI Taxonomy" id="165179"/>
    <lineage>
        <taxon>Bacteria</taxon>
        <taxon>Pseudomonadati</taxon>
        <taxon>Bacteroidota</taxon>
        <taxon>Bacteroidia</taxon>
        <taxon>Bacteroidales</taxon>
        <taxon>Prevotellaceae</taxon>
        <taxon>Segatella</taxon>
    </lineage>
</organism>
<reference evidence="2 3" key="1">
    <citation type="submission" date="2018-08" db="EMBL/GenBank/DDBJ databases">
        <title>A genome reference for cultivated species of the human gut microbiota.</title>
        <authorList>
            <person name="Zou Y."/>
            <person name="Xue W."/>
            <person name="Luo G."/>
        </authorList>
    </citation>
    <scope>NUCLEOTIDE SEQUENCE [LARGE SCALE GENOMIC DNA]</scope>
    <source>
        <strain evidence="2 3">AF24-12</strain>
    </source>
</reference>
<proteinExistence type="predicted"/>